<protein>
    <submittedName>
        <fullName evidence="2">Uncharacterized protein</fullName>
    </submittedName>
</protein>
<evidence type="ECO:0000256" key="1">
    <source>
        <dbReference type="SAM" id="SignalP"/>
    </source>
</evidence>
<feature type="chain" id="PRO_5015931387" evidence="1">
    <location>
        <begin position="22"/>
        <end position="129"/>
    </location>
</feature>
<feature type="signal peptide" evidence="1">
    <location>
        <begin position="1"/>
        <end position="21"/>
    </location>
</feature>
<keyword evidence="1" id="KW-0732">Signal</keyword>
<evidence type="ECO:0000313" key="3">
    <source>
        <dbReference type="Proteomes" id="UP000248975"/>
    </source>
</evidence>
<dbReference type="Proteomes" id="UP000248975">
    <property type="component" value="Unassembled WGS sequence"/>
</dbReference>
<name>A0A2W5S1Q1_CERSP</name>
<proteinExistence type="predicted"/>
<organism evidence="2 3">
    <name type="scientific">Cereibacter sphaeroides</name>
    <name type="common">Rhodobacter sphaeroides</name>
    <dbReference type="NCBI Taxonomy" id="1063"/>
    <lineage>
        <taxon>Bacteria</taxon>
        <taxon>Pseudomonadati</taxon>
        <taxon>Pseudomonadota</taxon>
        <taxon>Alphaproteobacteria</taxon>
        <taxon>Rhodobacterales</taxon>
        <taxon>Paracoccaceae</taxon>
        <taxon>Cereibacter</taxon>
    </lineage>
</organism>
<dbReference type="EMBL" id="QFQS01000003">
    <property type="protein sequence ID" value="PZQ96878.1"/>
    <property type="molecule type" value="Genomic_DNA"/>
</dbReference>
<accession>A0A2W5S1Q1</accession>
<reference evidence="2 3" key="1">
    <citation type="submission" date="2017-08" db="EMBL/GenBank/DDBJ databases">
        <title>Infants hospitalized years apart are colonized by the same room-sourced microbial strains.</title>
        <authorList>
            <person name="Brooks B."/>
            <person name="Olm M.R."/>
            <person name="Firek B.A."/>
            <person name="Baker R."/>
            <person name="Thomas B.C."/>
            <person name="Morowitz M.J."/>
            <person name="Banfield J.F."/>
        </authorList>
    </citation>
    <scope>NUCLEOTIDE SEQUENCE [LARGE SCALE GENOMIC DNA]</scope>
    <source>
        <strain evidence="2">S2_003_000_R2_11</strain>
    </source>
</reference>
<dbReference type="AlphaFoldDB" id="A0A2W5S1Q1"/>
<evidence type="ECO:0000313" key="2">
    <source>
        <dbReference type="EMBL" id="PZQ96878.1"/>
    </source>
</evidence>
<gene>
    <name evidence="2" type="ORF">DI533_15040</name>
</gene>
<sequence>MCGLRKIFAASVLTLAMQFQAFPLSAQTPDARTFAFCAGRLSALMEHQWLFSDPLADQTMAQRDAMLALTEAIAAPADQAKLVLWRVEAKTAQAELLNIASFGTNKTTAARAAQRSEELVSACSALLLG</sequence>
<comment type="caution">
    <text evidence="2">The sequence shown here is derived from an EMBL/GenBank/DDBJ whole genome shotgun (WGS) entry which is preliminary data.</text>
</comment>